<reference evidence="4 5" key="1">
    <citation type="submission" date="2024-07" db="EMBL/GenBank/DDBJ databases">
        <title>Novel bacterial strain Erwinia sp. OPT-41 promoting growth of various crops.</title>
        <authorList>
            <person name="Egorshina A."/>
            <person name="Lukyantsev M.A."/>
            <person name="Golubev S.N."/>
            <person name="Muratova A.Y."/>
            <person name="Bulygina E.A."/>
        </authorList>
    </citation>
    <scope>NUCLEOTIDE SEQUENCE [LARGE SCALE GENOMIC DNA]</scope>
    <source>
        <strain evidence="4 5">OPT-41</strain>
    </source>
</reference>
<dbReference type="InterPro" id="IPR006674">
    <property type="entry name" value="HD_domain"/>
</dbReference>
<comment type="caution">
    <text evidence="4">The sequence shown here is derived from an EMBL/GenBank/DDBJ whole genome shotgun (WGS) entry which is preliminary data.</text>
</comment>
<name>A0ABW7CKX8_9GAMM</name>
<dbReference type="RefSeq" id="WP_394148968.1">
    <property type="nucleotide sequence ID" value="NZ_JBGCUC010000008.1"/>
</dbReference>
<dbReference type="SUPFAM" id="SSF109604">
    <property type="entry name" value="HD-domain/PDEase-like"/>
    <property type="match status" value="1"/>
</dbReference>
<dbReference type="PROSITE" id="PS51831">
    <property type="entry name" value="HD"/>
    <property type="match status" value="1"/>
</dbReference>
<dbReference type="InterPro" id="IPR050135">
    <property type="entry name" value="dGTPase-like"/>
</dbReference>
<accession>A0ABW7CKX8</accession>
<proteinExistence type="inferred from homology"/>
<dbReference type="Proteomes" id="UP001605250">
    <property type="component" value="Unassembled WGS sequence"/>
</dbReference>
<dbReference type="NCBIfam" id="NF041026">
    <property type="entry name" value="antiphage_dGTPase"/>
    <property type="match status" value="1"/>
</dbReference>
<dbReference type="InterPro" id="IPR026875">
    <property type="entry name" value="PHydrolase_assoc_dom"/>
</dbReference>
<dbReference type="Pfam" id="PF01966">
    <property type="entry name" value="HD"/>
    <property type="match status" value="1"/>
</dbReference>
<dbReference type="NCBIfam" id="NF003701">
    <property type="entry name" value="PRK05318.1"/>
    <property type="match status" value="1"/>
</dbReference>
<dbReference type="Gene3D" id="1.10.3210.10">
    <property type="entry name" value="Hypothetical protein af1432"/>
    <property type="match status" value="1"/>
</dbReference>
<protein>
    <recommendedName>
        <fullName evidence="2">Deoxyguanosinetriphosphate triphosphohydrolase-like protein</fullName>
    </recommendedName>
</protein>
<dbReference type="EMBL" id="JBGCUC010000008">
    <property type="protein sequence ID" value="MFG6076869.1"/>
    <property type="molecule type" value="Genomic_DNA"/>
</dbReference>
<organism evidence="4 5">
    <name type="scientific">Erwinia plantamica</name>
    <dbReference type="NCBI Taxonomy" id="3237104"/>
    <lineage>
        <taxon>Bacteria</taxon>
        <taxon>Pseudomonadati</taxon>
        <taxon>Pseudomonadota</taxon>
        <taxon>Gammaproteobacteria</taxon>
        <taxon>Enterobacterales</taxon>
        <taxon>Erwiniaceae</taxon>
        <taxon>Erwinia</taxon>
    </lineage>
</organism>
<sequence>MEEKVWGNRWPNDSDKRDRDVRNEWERDYARLIHSAAFRRLQSKTQVLGLGESDFYRTRLTHSMEVAQIGTGILHWLKEFHKNDEEILNSLPDPVLMNSICLAHDIGHPPFGHGGEVALNICMREYGGFEGNGQTLRILSKLDKYTAEDGMNPTRRLLLGVLKYPASYSQTVQASAYGEVPVQKWLSEAKRQKPPKCFLDDEIDLVDWILSPLNPNERREFIKLKSDKKSGHLKPEFKSLDTSIMELADDISYSLHDLEDAIALKMITLQHWDEHNSGKEAECKFNNCGFDIVDLRDELFSEASYKRKKAIGGLVHYFVTNTFVTKTKVSSAITPIIKWNAVMKEECEALRDHLFNLVKKVVIDSSNVQHLEFKGQRIIVELFEILKSDPERLLPDNPREKYKNRCTQKEKMRVICDFIAGMTDEYATRFYEKLYYPHKGSIFDRM</sequence>
<dbReference type="InterPro" id="IPR006261">
    <property type="entry name" value="dGTPase"/>
</dbReference>
<dbReference type="PANTHER" id="PTHR11373:SF32">
    <property type="entry name" value="DEOXYGUANOSINETRIPHOSPHATE TRIPHOSPHOHYDROLASE"/>
    <property type="match status" value="1"/>
</dbReference>
<dbReference type="PANTHER" id="PTHR11373">
    <property type="entry name" value="DEOXYNUCLEOSIDE TRIPHOSPHATE TRIPHOSPHOHYDROLASE"/>
    <property type="match status" value="1"/>
</dbReference>
<evidence type="ECO:0000256" key="1">
    <source>
        <dbReference type="ARBA" id="ARBA00022801"/>
    </source>
</evidence>
<comment type="similarity">
    <text evidence="2">Belongs to the dGTPase family. Type 2 subfamily.</text>
</comment>
<keyword evidence="5" id="KW-1185">Reference proteome</keyword>
<gene>
    <name evidence="4" type="ORF">AB3U87_10920</name>
</gene>
<evidence type="ECO:0000313" key="5">
    <source>
        <dbReference type="Proteomes" id="UP001605250"/>
    </source>
</evidence>
<dbReference type="InterPro" id="IPR003607">
    <property type="entry name" value="HD/PDEase_dom"/>
</dbReference>
<dbReference type="SMART" id="SM00471">
    <property type="entry name" value="HDc"/>
    <property type="match status" value="1"/>
</dbReference>
<feature type="domain" description="HD" evidence="3">
    <location>
        <begin position="59"/>
        <end position="254"/>
    </location>
</feature>
<dbReference type="CDD" id="cd00077">
    <property type="entry name" value="HDc"/>
    <property type="match status" value="1"/>
</dbReference>
<evidence type="ECO:0000259" key="3">
    <source>
        <dbReference type="PROSITE" id="PS51831"/>
    </source>
</evidence>
<dbReference type="HAMAP" id="MF_01212">
    <property type="entry name" value="dGTPase_type2"/>
    <property type="match status" value="1"/>
</dbReference>
<keyword evidence="1 2" id="KW-0378">Hydrolase</keyword>
<evidence type="ECO:0000256" key="2">
    <source>
        <dbReference type="HAMAP-Rule" id="MF_01212"/>
    </source>
</evidence>
<evidence type="ECO:0000313" key="4">
    <source>
        <dbReference type="EMBL" id="MFG6076869.1"/>
    </source>
</evidence>
<dbReference type="NCBIfam" id="TIGR01353">
    <property type="entry name" value="dGTP_triPase"/>
    <property type="match status" value="1"/>
</dbReference>
<dbReference type="Pfam" id="PF13286">
    <property type="entry name" value="HD_assoc"/>
    <property type="match status" value="1"/>
</dbReference>
<dbReference type="InterPro" id="IPR023023">
    <property type="entry name" value="dNTPase_2"/>
</dbReference>